<dbReference type="InterPro" id="IPR001810">
    <property type="entry name" value="F-box_dom"/>
</dbReference>
<dbReference type="Pfam" id="PF00646">
    <property type="entry name" value="F-box"/>
    <property type="match status" value="1"/>
</dbReference>
<keyword evidence="3" id="KW-1185">Reference proteome</keyword>
<dbReference type="EMBL" id="KZ613509">
    <property type="protein sequence ID" value="PMD15971.1"/>
    <property type="molecule type" value="Genomic_DNA"/>
</dbReference>
<reference evidence="2 3" key="1">
    <citation type="submission" date="2016-05" db="EMBL/GenBank/DDBJ databases">
        <title>A degradative enzymes factory behind the ericoid mycorrhizal symbiosis.</title>
        <authorList>
            <consortium name="DOE Joint Genome Institute"/>
            <person name="Martino E."/>
            <person name="Morin E."/>
            <person name="Grelet G."/>
            <person name="Kuo A."/>
            <person name="Kohler A."/>
            <person name="Daghino S."/>
            <person name="Barry K."/>
            <person name="Choi C."/>
            <person name="Cichocki N."/>
            <person name="Clum A."/>
            <person name="Copeland A."/>
            <person name="Hainaut M."/>
            <person name="Haridas S."/>
            <person name="Labutti K."/>
            <person name="Lindquist E."/>
            <person name="Lipzen A."/>
            <person name="Khouja H.-R."/>
            <person name="Murat C."/>
            <person name="Ohm R."/>
            <person name="Olson A."/>
            <person name="Spatafora J."/>
            <person name="Veneault-Fourrey C."/>
            <person name="Henrissat B."/>
            <person name="Grigoriev I."/>
            <person name="Martin F."/>
            <person name="Perotto S."/>
        </authorList>
    </citation>
    <scope>NUCLEOTIDE SEQUENCE [LARGE SCALE GENOMIC DNA]</scope>
    <source>
        <strain evidence="2 3">UAMH 7357</strain>
    </source>
</reference>
<evidence type="ECO:0000313" key="2">
    <source>
        <dbReference type="EMBL" id="PMD15971.1"/>
    </source>
</evidence>
<sequence>MADAKGKGKEVERELAIAEETAKATPTTLITLAPELKTQIFEHLPFVSKICLALTCKSLYAAYETFYGKMAPVSLHDRIEWQENASSVMTTIPLELNVCLRGALSDAIATCLALARGWLSGLQVTSWRVSKLSVNMATLREKQRAVSLARANTR</sequence>
<organism evidence="2 3">
    <name type="scientific">Hyaloscypha hepaticicola</name>
    <dbReference type="NCBI Taxonomy" id="2082293"/>
    <lineage>
        <taxon>Eukaryota</taxon>
        <taxon>Fungi</taxon>
        <taxon>Dikarya</taxon>
        <taxon>Ascomycota</taxon>
        <taxon>Pezizomycotina</taxon>
        <taxon>Leotiomycetes</taxon>
        <taxon>Helotiales</taxon>
        <taxon>Hyaloscyphaceae</taxon>
        <taxon>Hyaloscypha</taxon>
    </lineage>
</organism>
<gene>
    <name evidence="2" type="ORF">NA56DRAFT_753571</name>
</gene>
<evidence type="ECO:0000259" key="1">
    <source>
        <dbReference type="Pfam" id="PF00646"/>
    </source>
</evidence>
<dbReference type="InterPro" id="IPR036047">
    <property type="entry name" value="F-box-like_dom_sf"/>
</dbReference>
<feature type="domain" description="F-box" evidence="1">
    <location>
        <begin position="33"/>
        <end position="61"/>
    </location>
</feature>
<dbReference type="SUPFAM" id="SSF81383">
    <property type="entry name" value="F-box domain"/>
    <property type="match status" value="1"/>
</dbReference>
<evidence type="ECO:0000313" key="3">
    <source>
        <dbReference type="Proteomes" id="UP000235672"/>
    </source>
</evidence>
<protein>
    <recommendedName>
        <fullName evidence="1">F-box domain-containing protein</fullName>
    </recommendedName>
</protein>
<name>A0A2J6PPM1_9HELO</name>
<proteinExistence type="predicted"/>
<dbReference type="CDD" id="cd09917">
    <property type="entry name" value="F-box_SF"/>
    <property type="match status" value="1"/>
</dbReference>
<dbReference type="AlphaFoldDB" id="A0A2J6PPM1"/>
<accession>A0A2J6PPM1</accession>
<dbReference type="Proteomes" id="UP000235672">
    <property type="component" value="Unassembled WGS sequence"/>
</dbReference>